<dbReference type="AlphaFoldDB" id="A0AAV5DPB5"/>
<dbReference type="PANTHER" id="PTHR31060">
    <property type="entry name" value="OSJNBA0011J08.25 PROTEIN-RELATED"/>
    <property type="match status" value="1"/>
</dbReference>
<dbReference type="Pfam" id="PF04043">
    <property type="entry name" value="PMEI"/>
    <property type="match status" value="1"/>
</dbReference>
<organism evidence="5 6">
    <name type="scientific">Eleusine coracana subsp. coracana</name>
    <dbReference type="NCBI Taxonomy" id="191504"/>
    <lineage>
        <taxon>Eukaryota</taxon>
        <taxon>Viridiplantae</taxon>
        <taxon>Streptophyta</taxon>
        <taxon>Embryophyta</taxon>
        <taxon>Tracheophyta</taxon>
        <taxon>Spermatophyta</taxon>
        <taxon>Magnoliopsida</taxon>
        <taxon>Liliopsida</taxon>
        <taxon>Poales</taxon>
        <taxon>Poaceae</taxon>
        <taxon>PACMAD clade</taxon>
        <taxon>Chloridoideae</taxon>
        <taxon>Cynodonteae</taxon>
        <taxon>Eleusininae</taxon>
        <taxon>Eleusine</taxon>
    </lineage>
</organism>
<dbReference type="Proteomes" id="UP001054889">
    <property type="component" value="Unassembled WGS sequence"/>
</dbReference>
<keyword evidence="3" id="KW-0833">Ubl conjugation pathway</keyword>
<accession>A0AAV5DPB5</accession>
<dbReference type="InterPro" id="IPR006501">
    <property type="entry name" value="Pectinesterase_inhib_dom"/>
</dbReference>
<comment type="function">
    <text evidence="1">May act as a substrate-specific adapter of an E3 ubiquitin-protein ligase complex (CUL3-RBX1-BTB) which mediates the ubiquitination and subsequent proteasomal degradation of target proteins.</text>
</comment>
<feature type="domain" description="Pectinesterase inhibitor" evidence="4">
    <location>
        <begin position="269"/>
        <end position="409"/>
    </location>
</feature>
<gene>
    <name evidence="5" type="primary">ga30456</name>
    <name evidence="5" type="ORF">PR202_ga30456</name>
</gene>
<proteinExistence type="predicted"/>
<reference evidence="5" key="2">
    <citation type="submission" date="2021-12" db="EMBL/GenBank/DDBJ databases">
        <title>Resequencing data analysis of finger millet.</title>
        <authorList>
            <person name="Hatakeyama M."/>
            <person name="Aluri S."/>
            <person name="Balachadran M.T."/>
            <person name="Sivarajan S.R."/>
            <person name="Poveda L."/>
            <person name="Shimizu-Inatsugi R."/>
            <person name="Schlapbach R."/>
            <person name="Sreeman S.M."/>
            <person name="Shimizu K.K."/>
        </authorList>
    </citation>
    <scope>NUCLEOTIDE SEQUENCE</scope>
</reference>
<keyword evidence="6" id="KW-1185">Reference proteome</keyword>
<dbReference type="NCBIfam" id="TIGR01614">
    <property type="entry name" value="PME_inhib"/>
    <property type="match status" value="1"/>
</dbReference>
<reference evidence="5" key="1">
    <citation type="journal article" date="2018" name="DNA Res.">
        <title>Multiple hybrid de novo genome assembly of finger millet, an orphan allotetraploid crop.</title>
        <authorList>
            <person name="Hatakeyama M."/>
            <person name="Aluri S."/>
            <person name="Balachadran M.T."/>
            <person name="Sivarajan S.R."/>
            <person name="Patrignani A."/>
            <person name="Gruter S."/>
            <person name="Poveda L."/>
            <person name="Shimizu-Inatsugi R."/>
            <person name="Baeten J."/>
            <person name="Francoijs K.J."/>
            <person name="Nataraja K.N."/>
            <person name="Reddy Y.A.N."/>
            <person name="Phadnis S."/>
            <person name="Ravikumar R.L."/>
            <person name="Schlapbach R."/>
            <person name="Sreeman S.M."/>
            <person name="Shimizu K.K."/>
        </authorList>
    </citation>
    <scope>NUCLEOTIDE SEQUENCE</scope>
</reference>
<evidence type="ECO:0000313" key="6">
    <source>
        <dbReference type="Proteomes" id="UP001054889"/>
    </source>
</evidence>
<evidence type="ECO:0000256" key="2">
    <source>
        <dbReference type="ARBA" id="ARBA00004906"/>
    </source>
</evidence>
<dbReference type="InterPro" id="IPR038920">
    <property type="entry name" value="At3g05675-like"/>
</dbReference>
<evidence type="ECO:0000259" key="4">
    <source>
        <dbReference type="SMART" id="SM00856"/>
    </source>
</evidence>
<dbReference type="Pfam" id="PF25553">
    <property type="entry name" value="BTB-POZ_ANK-like"/>
    <property type="match status" value="1"/>
</dbReference>
<evidence type="ECO:0000256" key="3">
    <source>
        <dbReference type="ARBA" id="ARBA00022786"/>
    </source>
</evidence>
<dbReference type="PANTHER" id="PTHR31060:SF27">
    <property type="entry name" value="OS07G0259700 PROTEIN"/>
    <property type="match status" value="1"/>
</dbReference>
<dbReference type="SUPFAM" id="SSF101148">
    <property type="entry name" value="Plant invertase/pectin methylesterase inhibitor"/>
    <property type="match status" value="1"/>
</dbReference>
<evidence type="ECO:0000313" key="5">
    <source>
        <dbReference type="EMBL" id="GJN12199.1"/>
    </source>
</evidence>
<name>A0AAV5DPB5_ELECO</name>
<dbReference type="GO" id="GO:0004857">
    <property type="term" value="F:enzyme inhibitor activity"/>
    <property type="evidence" value="ECO:0007669"/>
    <property type="project" value="InterPro"/>
</dbReference>
<dbReference type="InterPro" id="IPR058039">
    <property type="entry name" value="At3g05675-like_ankyrin"/>
</dbReference>
<dbReference type="EMBL" id="BQKI01000022">
    <property type="protein sequence ID" value="GJN12199.1"/>
    <property type="molecule type" value="Genomic_DNA"/>
</dbReference>
<dbReference type="Gene3D" id="1.20.140.40">
    <property type="entry name" value="Invertase/pectin methylesterase inhibitor family protein"/>
    <property type="match status" value="1"/>
</dbReference>
<protein>
    <recommendedName>
        <fullName evidence="4">Pectinesterase inhibitor domain-containing protein</fullName>
    </recommendedName>
</protein>
<evidence type="ECO:0000256" key="1">
    <source>
        <dbReference type="ARBA" id="ARBA00002668"/>
    </source>
</evidence>
<comment type="pathway">
    <text evidence="2">Protein modification; protein ubiquitination.</text>
</comment>
<dbReference type="InterPro" id="IPR035513">
    <property type="entry name" value="Invertase/methylesterase_inhib"/>
</dbReference>
<sequence>MIVRGTKPLVERISYQTENLIWLLDILLNNGMAEEFVELWAKQGNLVRMHEQASPMVRYELSRISAGVFIALGKRKVQCCGDIRSLLFYGWFSKMLWDFGWLQRCPKGLDVRSLEENLGRGLLTLPLKQQQGFFEEWFQFYASRGGECPNLIRAFQRLEVDAPLGPLGIATRPHQSESGAGLPTYLGRAPHPTPTTEAAVVPGDASEQWVARDGRSFFLVTSGDCSFLLSCSTAAKSSWCPAGQALLPAHKVASEPPDVVPPACMAAHATGKNLTTVDFCLSVLEHHSVGAADFNDLALFAVNITTANATATKTKLDGMFTGSGVIGNDTLLEGLRLCRDQYDKVLRVYQPYCYAAVSDRKFGDARSCLGRTVEGAGVCEQWFRQRNLTSPVAKEDDNLVKLANLAVALTMVSYPVS</sequence>
<comment type="caution">
    <text evidence="5">The sequence shown here is derived from an EMBL/GenBank/DDBJ whole genome shotgun (WGS) entry which is preliminary data.</text>
</comment>
<dbReference type="SMART" id="SM00856">
    <property type="entry name" value="PMEI"/>
    <property type="match status" value="1"/>
</dbReference>